<dbReference type="GO" id="GO:0016209">
    <property type="term" value="F:antioxidant activity"/>
    <property type="evidence" value="ECO:0007669"/>
    <property type="project" value="InterPro"/>
</dbReference>
<keyword evidence="1" id="KW-1015">Disulfide bond</keyword>
<dbReference type="PANTHER" id="PTHR42852">
    <property type="entry name" value="THIOL:DISULFIDE INTERCHANGE PROTEIN DSBE"/>
    <property type="match status" value="1"/>
</dbReference>
<dbReference type="PANTHER" id="PTHR42852:SF13">
    <property type="entry name" value="PROTEIN DIPZ"/>
    <property type="match status" value="1"/>
</dbReference>
<dbReference type="Gene3D" id="3.40.30.10">
    <property type="entry name" value="Glutaredoxin"/>
    <property type="match status" value="1"/>
</dbReference>
<dbReference type="InterPro" id="IPR013766">
    <property type="entry name" value="Thioredoxin_domain"/>
</dbReference>
<dbReference type="SUPFAM" id="SSF52833">
    <property type="entry name" value="Thioredoxin-like"/>
    <property type="match status" value="1"/>
</dbReference>
<dbReference type="RefSeq" id="WP_368504911.1">
    <property type="nucleotide sequence ID" value="NZ_CP162551.1"/>
</dbReference>
<dbReference type="InterPro" id="IPR000866">
    <property type="entry name" value="AhpC/TSA"/>
</dbReference>
<organism evidence="3">
    <name type="scientific">Alkalihalophilus sp. As8PL</name>
    <dbReference type="NCBI Taxonomy" id="3237103"/>
    <lineage>
        <taxon>Bacteria</taxon>
        <taxon>Bacillati</taxon>
        <taxon>Bacillota</taxon>
        <taxon>Bacilli</taxon>
        <taxon>Bacillales</taxon>
        <taxon>Bacillaceae</taxon>
        <taxon>Alkalihalophilus</taxon>
    </lineage>
</organism>
<dbReference type="EMBL" id="CP162551">
    <property type="protein sequence ID" value="XDI37578.1"/>
    <property type="molecule type" value="Genomic_DNA"/>
</dbReference>
<protein>
    <submittedName>
        <fullName evidence="3">Redoxin domain-containing protein</fullName>
    </submittedName>
</protein>
<name>A0AB39BUT4_9BACI</name>
<evidence type="ECO:0000259" key="2">
    <source>
        <dbReference type="PROSITE" id="PS51352"/>
    </source>
</evidence>
<dbReference type="Pfam" id="PF00578">
    <property type="entry name" value="AhpC-TSA"/>
    <property type="match status" value="1"/>
</dbReference>
<dbReference type="InterPro" id="IPR050553">
    <property type="entry name" value="Thioredoxin_ResA/DsbE_sf"/>
</dbReference>
<dbReference type="CDD" id="cd02966">
    <property type="entry name" value="TlpA_like_family"/>
    <property type="match status" value="1"/>
</dbReference>
<accession>A0AB39BUT4</accession>
<sequence>MKKWFVFIILFGMIGWVLYDNSEWQSKQTTKSAPESTDAEVGLKEGNIAPDFTLDNLDGGEMSLSDFHGQKVFINFWATWCPPCRAEMPHMQELYEEEDIEILAINLTETEPDVEQVNRFRNDFDLTFPILLDHDVSIAELYQIQPIPTSYFIDSNGRVHSVALGALTKEMMVQRIEEMD</sequence>
<gene>
    <name evidence="3" type="ORF">AB3N04_04475</name>
</gene>
<feature type="domain" description="Thioredoxin" evidence="2">
    <location>
        <begin position="43"/>
        <end position="180"/>
    </location>
</feature>
<dbReference type="AlphaFoldDB" id="A0AB39BUT4"/>
<dbReference type="InterPro" id="IPR036249">
    <property type="entry name" value="Thioredoxin-like_sf"/>
</dbReference>
<dbReference type="PROSITE" id="PS00194">
    <property type="entry name" value="THIOREDOXIN_1"/>
    <property type="match status" value="1"/>
</dbReference>
<reference evidence="3" key="1">
    <citation type="submission" date="2024-07" db="EMBL/GenBank/DDBJ databases">
        <title>Identification and characteristics of an arsenic-resistant bacterial isolate, which belongs to a novel species.</title>
        <authorList>
            <person name="Juszczyk A."/>
            <person name="Kowalczyk A."/>
            <person name="Was K."/>
            <person name="Kosowicz W."/>
            <person name="Budzyn A."/>
            <person name="Latowski D."/>
        </authorList>
    </citation>
    <scope>NUCLEOTIDE SEQUENCE</scope>
    <source>
        <strain evidence="3">As8PL</strain>
    </source>
</reference>
<evidence type="ECO:0000256" key="1">
    <source>
        <dbReference type="ARBA" id="ARBA00023157"/>
    </source>
</evidence>
<dbReference type="GO" id="GO:0016491">
    <property type="term" value="F:oxidoreductase activity"/>
    <property type="evidence" value="ECO:0007669"/>
    <property type="project" value="InterPro"/>
</dbReference>
<proteinExistence type="predicted"/>
<dbReference type="PROSITE" id="PS51352">
    <property type="entry name" value="THIOREDOXIN_2"/>
    <property type="match status" value="1"/>
</dbReference>
<dbReference type="InterPro" id="IPR017937">
    <property type="entry name" value="Thioredoxin_CS"/>
</dbReference>
<evidence type="ECO:0000313" key="3">
    <source>
        <dbReference type="EMBL" id="XDI37578.1"/>
    </source>
</evidence>